<name>A0ABY8H4W3_9MICC</name>
<gene>
    <name evidence="2" type="ORF">P8192_12370</name>
</gene>
<accession>A0ABY8H4W3</accession>
<dbReference type="SMART" id="SM00530">
    <property type="entry name" value="HTH_XRE"/>
    <property type="match status" value="1"/>
</dbReference>
<dbReference type="CDD" id="cd00093">
    <property type="entry name" value="HTH_XRE"/>
    <property type="match status" value="1"/>
</dbReference>
<dbReference type="SUPFAM" id="SSF52540">
    <property type="entry name" value="P-loop containing nucleoside triphosphate hydrolases"/>
    <property type="match status" value="1"/>
</dbReference>
<keyword evidence="3" id="KW-1185">Reference proteome</keyword>
<dbReference type="Pfam" id="PF01381">
    <property type="entry name" value="HTH_3"/>
    <property type="match status" value="1"/>
</dbReference>
<feature type="domain" description="HTH cro/C1-type" evidence="1">
    <location>
        <begin position="8"/>
        <end position="62"/>
    </location>
</feature>
<protein>
    <submittedName>
        <fullName evidence="2">Helix-turn-helix domain-containing protein</fullName>
    </submittedName>
</protein>
<dbReference type="Gene3D" id="3.40.50.300">
    <property type="entry name" value="P-loop containing nucleotide triphosphate hydrolases"/>
    <property type="match status" value="1"/>
</dbReference>
<dbReference type="SUPFAM" id="SSF47413">
    <property type="entry name" value="lambda repressor-like DNA-binding domains"/>
    <property type="match status" value="1"/>
</dbReference>
<dbReference type="InterPro" id="IPR010982">
    <property type="entry name" value="Lambda_DNA-bd_dom_sf"/>
</dbReference>
<dbReference type="InterPro" id="IPR007560">
    <property type="entry name" value="Restrct_endonuc_IV_Mrr"/>
</dbReference>
<evidence type="ECO:0000313" key="3">
    <source>
        <dbReference type="Proteomes" id="UP001219037"/>
    </source>
</evidence>
<dbReference type="RefSeq" id="WP_278157331.1">
    <property type="nucleotide sequence ID" value="NZ_CP121252.1"/>
</dbReference>
<proteinExistence type="predicted"/>
<sequence length="1362" mass="149969">MSDLGEVLRAARGRLGIDQSELGRRVGVGQQAVSRWESGGSRPRRPLAEKLANALNLRLADILEAAGYSSTPSAETMAIPVRPMLRTLPFHELSAERFEDACAEVLGYLHPEGHASRFGGTGEKQDGIDLLVDGELSVKGQCKRHRQFGPKQVRDAIAAVDVPAAINYLFLSRTTASAAARKEIAKVPAWQLWDGEDLSRWVRSNLFVNSPESAIRFVETYFPNHRESFLGVPEPSSWQTPDQFFATFTGTSGFNHDWALVGRSSELASLRDEIGSGVVPVSVLVGRGGIGKTRLIREVAAALEADHWQVRILPAGAVPTAHDYELLPASGNFLIVIDDAHDRNDCANVVARICDRNDSAKVLIATRPYGRPELAAQFARISMRLSDLHTVELGDLTQSAAVELAQQALGPDNEILAERLASISRDCPLVTTVGGFLIRIRSLDPMLLEQDEDIRSEVLLKFKDILVRTSGVADPEARSEVLSCIAALQPFRIGNDGFRVALESLIGRPFDRLLPHLVALEESGALLRRGDSLRIVPDLLGDVILVDAAIDRGSGTDSGFLKRVYEATTGDALTNAFVNTARVDWQIDRRIVRLSARFWDALLAEISSYASVAAYSQLLSVLKRVAQYQPSRTIKAVNEILRHPVESDEPSVSDGWHWHTTWSDVLVAIPDVLKPTAYSLDHIRDACEILWKLAQSDRRATHQHPSHPLRVLQELAGYDVSKPVAFNRTMLDMAVSWSEGTPSISPLSPIKAIVETEGHSTTFRDHALHFHPFSLNQDVVRPIRQSAMDLAFRELCHPDTWRGIAAAKFIGSAIRYPQGAFGRQVSLDERHSWDDNFVATVDGVAQAMSSADLDPAVVVALMEALHWHADYGAGVVHDAAEAALLLLPTSLSFEVALMVHDGWGHLLRERDMTFGEHQQVTAEMLTRISRRVLDECNDGQAVDLVLERLAVERSDPDRDSTGANRLISEMAQQRPSILPEIATRAVASDDPSLISLIPTMIDMSGRLQPERLIHSYRRLAEADHVAVRVSAACGLATRTRHDHPLAPDELEILHRLARHDDPSVRLAVVHAAASLASSDLASASSLLCNVPFADSSVVSHRVLSYLTWESGELTWSALTPEVKESILVEVSRMVSFDGHEIEEFLRHRSAEDPRRILRMLQGRIELAEREDAPLGYQPVPILWNDSLDLRRDPAFLEYLTEVLSWIGSGEAWQRRHMGKELFAAAAGSFDDTVLSLLLKLVQTGTSEDCATIAEVLSAAAPSMVFDQIDMVSELLDAAARLGSQSLQRMRSGLWASAVTGTRSGTVGEPFAEDVRIRDEGAAIASRLSPGSHAEAFYRDLSESGARTIEQQRDRDVVDFREW</sequence>
<dbReference type="InterPro" id="IPR027417">
    <property type="entry name" value="P-loop_NTPase"/>
</dbReference>
<dbReference type="Gene3D" id="1.10.260.40">
    <property type="entry name" value="lambda repressor-like DNA-binding domains"/>
    <property type="match status" value="1"/>
</dbReference>
<dbReference type="Pfam" id="PF04471">
    <property type="entry name" value="Mrr_cat"/>
    <property type="match status" value="1"/>
</dbReference>
<evidence type="ECO:0000259" key="1">
    <source>
        <dbReference type="PROSITE" id="PS50943"/>
    </source>
</evidence>
<evidence type="ECO:0000313" key="2">
    <source>
        <dbReference type="EMBL" id="WFP16174.1"/>
    </source>
</evidence>
<reference evidence="2 3" key="1">
    <citation type="submission" date="2023-04" db="EMBL/GenBank/DDBJ databases">
        <title>Funneling lignin-derived compounds into biodiesel using alkali-halophilic Citricoccus sp. P2.</title>
        <authorList>
            <person name="Luo C.-B."/>
        </authorList>
    </citation>
    <scope>NUCLEOTIDE SEQUENCE [LARGE SCALE GENOMIC DNA]</scope>
    <source>
        <strain evidence="2 3">P2</strain>
    </source>
</reference>
<dbReference type="SUPFAM" id="SSF48371">
    <property type="entry name" value="ARM repeat"/>
    <property type="match status" value="1"/>
</dbReference>
<dbReference type="PROSITE" id="PS50943">
    <property type="entry name" value="HTH_CROC1"/>
    <property type="match status" value="1"/>
</dbReference>
<organism evidence="2 3">
    <name type="scientific">Citricoccus muralis</name>
    <dbReference type="NCBI Taxonomy" id="169134"/>
    <lineage>
        <taxon>Bacteria</taxon>
        <taxon>Bacillati</taxon>
        <taxon>Actinomycetota</taxon>
        <taxon>Actinomycetes</taxon>
        <taxon>Micrococcales</taxon>
        <taxon>Micrococcaceae</taxon>
        <taxon>Citricoccus</taxon>
    </lineage>
</organism>
<dbReference type="InterPro" id="IPR016024">
    <property type="entry name" value="ARM-type_fold"/>
</dbReference>
<dbReference type="EMBL" id="CP121252">
    <property type="protein sequence ID" value="WFP16174.1"/>
    <property type="molecule type" value="Genomic_DNA"/>
</dbReference>
<dbReference type="Proteomes" id="UP001219037">
    <property type="component" value="Chromosome"/>
</dbReference>
<dbReference type="InterPro" id="IPR001387">
    <property type="entry name" value="Cro/C1-type_HTH"/>
</dbReference>